<gene>
    <name evidence="3" type="ORF">F4V44_12245</name>
</gene>
<organism evidence="3 4">
    <name type="scientific">Niallia endozanthoxylica</name>
    <dbReference type="NCBI Taxonomy" id="2036016"/>
    <lineage>
        <taxon>Bacteria</taxon>
        <taxon>Bacillati</taxon>
        <taxon>Bacillota</taxon>
        <taxon>Bacilli</taxon>
        <taxon>Bacillales</taxon>
        <taxon>Bacillaceae</taxon>
        <taxon>Niallia</taxon>
    </lineage>
</organism>
<feature type="domain" description="NodB homology" evidence="2">
    <location>
        <begin position="98"/>
        <end position="282"/>
    </location>
</feature>
<dbReference type="EMBL" id="VYKL01000018">
    <property type="protein sequence ID" value="KAA9023901.1"/>
    <property type="molecule type" value="Genomic_DNA"/>
</dbReference>
<keyword evidence="1" id="KW-0472">Membrane</keyword>
<evidence type="ECO:0000313" key="3">
    <source>
        <dbReference type="EMBL" id="KAA9023901.1"/>
    </source>
</evidence>
<dbReference type="AlphaFoldDB" id="A0A5J5HSR4"/>
<dbReference type="PROSITE" id="PS51677">
    <property type="entry name" value="NODB"/>
    <property type="match status" value="1"/>
</dbReference>
<dbReference type="RefSeq" id="WP_150440301.1">
    <property type="nucleotide sequence ID" value="NZ_VYKL01000018.1"/>
</dbReference>
<proteinExistence type="predicted"/>
<dbReference type="GO" id="GO:0016810">
    <property type="term" value="F:hydrolase activity, acting on carbon-nitrogen (but not peptide) bonds"/>
    <property type="evidence" value="ECO:0007669"/>
    <property type="project" value="InterPro"/>
</dbReference>
<protein>
    <submittedName>
        <fullName evidence="3">Polysaccharide deacetylase</fullName>
    </submittedName>
</protein>
<dbReference type="Pfam" id="PF01522">
    <property type="entry name" value="Polysacc_deac_1"/>
    <property type="match status" value="1"/>
</dbReference>
<dbReference type="InterPro" id="IPR050248">
    <property type="entry name" value="Polysacc_deacetylase_ArnD"/>
</dbReference>
<evidence type="ECO:0000259" key="2">
    <source>
        <dbReference type="PROSITE" id="PS51677"/>
    </source>
</evidence>
<name>A0A5J5HSR4_9BACI</name>
<dbReference type="SUPFAM" id="SSF88713">
    <property type="entry name" value="Glycoside hydrolase/deacetylase"/>
    <property type="match status" value="1"/>
</dbReference>
<keyword evidence="1" id="KW-0812">Transmembrane</keyword>
<keyword evidence="1" id="KW-1133">Transmembrane helix</keyword>
<evidence type="ECO:0000256" key="1">
    <source>
        <dbReference type="SAM" id="Phobius"/>
    </source>
</evidence>
<feature type="transmembrane region" description="Helical" evidence="1">
    <location>
        <begin position="12"/>
        <end position="31"/>
    </location>
</feature>
<accession>A0A5J5HSR4</accession>
<dbReference type="PANTHER" id="PTHR10587">
    <property type="entry name" value="GLYCOSYL TRANSFERASE-RELATED"/>
    <property type="match status" value="1"/>
</dbReference>
<dbReference type="CDD" id="cd10944">
    <property type="entry name" value="CE4_SmPgdA_like"/>
    <property type="match status" value="1"/>
</dbReference>
<dbReference type="OrthoDB" id="258610at2"/>
<evidence type="ECO:0000313" key="4">
    <source>
        <dbReference type="Proteomes" id="UP000326671"/>
    </source>
</evidence>
<comment type="caution">
    <text evidence="3">The sequence shown here is derived from an EMBL/GenBank/DDBJ whole genome shotgun (WGS) entry which is preliminary data.</text>
</comment>
<dbReference type="PANTHER" id="PTHR10587:SF125">
    <property type="entry name" value="POLYSACCHARIDE DEACETYLASE YHEN-RELATED"/>
    <property type="match status" value="1"/>
</dbReference>
<reference evidence="3 4" key="1">
    <citation type="submission" date="2019-09" db="EMBL/GenBank/DDBJ databases">
        <title>Whole genome sequences of isolates from the Mars Exploration Rovers.</title>
        <authorList>
            <person name="Seuylemezian A."/>
            <person name="Vaishampayan P."/>
        </authorList>
    </citation>
    <scope>NUCLEOTIDE SEQUENCE [LARGE SCALE GENOMIC DNA]</scope>
    <source>
        <strain evidence="3 4">MER_TA_151</strain>
    </source>
</reference>
<dbReference type="Proteomes" id="UP000326671">
    <property type="component" value="Unassembled WGS sequence"/>
</dbReference>
<dbReference type="Gene3D" id="3.20.20.370">
    <property type="entry name" value="Glycoside hydrolase/deacetylase"/>
    <property type="match status" value="1"/>
</dbReference>
<keyword evidence="4" id="KW-1185">Reference proteome</keyword>
<dbReference type="InterPro" id="IPR002509">
    <property type="entry name" value="NODB_dom"/>
</dbReference>
<sequence>MRRRRRLNRRGKIAVSILLTIIIVLLSGLVGNKEMKAEKGNATNIENTIEMISFSTEPVAAFSDSTLSQSIVEKEAEKREEARKKETAKQNKLDQQNHAIYLTFDDGPTNVSDELLDILNDYQMKATFFMIGPKIQEYPEVVKRMEKEGSALGLHGMTHDVKKIYNSHSAPSEEMIETQEILEDITGVRSELVRLPYGSFPYLTEGMRYVLDQNDFKVWDWNVDSFDWKFSDSQYVQHTIQGIQKIEESGITPVVLLHDTKETVKHLPKLLSYIKEQGYETKILTDDMPPLTFSCDGQCRSVN</sequence>
<dbReference type="InterPro" id="IPR011330">
    <property type="entry name" value="Glyco_hydro/deAcase_b/a-brl"/>
</dbReference>
<dbReference type="GO" id="GO:0005975">
    <property type="term" value="P:carbohydrate metabolic process"/>
    <property type="evidence" value="ECO:0007669"/>
    <property type="project" value="InterPro"/>
</dbReference>